<dbReference type="Pfam" id="PF23114">
    <property type="entry name" value="NAD-bd_HRPKS_sdrA"/>
    <property type="match status" value="1"/>
</dbReference>
<keyword evidence="3" id="KW-0808">Transferase</keyword>
<dbReference type="InterPro" id="IPR036291">
    <property type="entry name" value="NAD(P)-bd_dom_sf"/>
</dbReference>
<dbReference type="SMART" id="SM00826">
    <property type="entry name" value="PKS_DH"/>
    <property type="match status" value="1"/>
</dbReference>
<dbReference type="EMBL" id="KZ805493">
    <property type="protein sequence ID" value="PVH95532.1"/>
    <property type="molecule type" value="Genomic_DNA"/>
</dbReference>
<dbReference type="Pfam" id="PF00698">
    <property type="entry name" value="Acyl_transf_1"/>
    <property type="match status" value="1"/>
</dbReference>
<dbReference type="SMART" id="SM00829">
    <property type="entry name" value="PKS_ER"/>
    <property type="match status" value="1"/>
</dbReference>
<name>A0A2V1DBR9_9PLEO</name>
<feature type="active site" description="Proton donor; for dehydratase activity" evidence="8">
    <location>
        <position position="1254"/>
    </location>
</feature>
<dbReference type="InterPro" id="IPR016035">
    <property type="entry name" value="Acyl_Trfase/lysoPLipase"/>
</dbReference>
<proteinExistence type="predicted"/>
<keyword evidence="5" id="KW-0560">Oxidoreductase</keyword>
<dbReference type="GO" id="GO:1901336">
    <property type="term" value="P:lactone biosynthetic process"/>
    <property type="evidence" value="ECO:0007669"/>
    <property type="project" value="UniProtKB-ARBA"/>
</dbReference>
<dbReference type="InterPro" id="IPR057326">
    <property type="entry name" value="KR_dom"/>
</dbReference>
<dbReference type="SMART" id="SM00825">
    <property type="entry name" value="PKS_KS"/>
    <property type="match status" value="1"/>
</dbReference>
<dbReference type="SMART" id="SM00822">
    <property type="entry name" value="PKS_KR"/>
    <property type="match status" value="1"/>
</dbReference>
<dbReference type="InterPro" id="IPR013154">
    <property type="entry name" value="ADH-like_N"/>
</dbReference>
<dbReference type="Pfam" id="PF00550">
    <property type="entry name" value="PP-binding"/>
    <property type="match status" value="1"/>
</dbReference>
<dbReference type="InterPro" id="IPR014031">
    <property type="entry name" value="Ketoacyl_synth_C"/>
</dbReference>
<keyword evidence="1" id="KW-0596">Phosphopantetheine</keyword>
<dbReference type="InterPro" id="IPR006162">
    <property type="entry name" value="Ppantetheine_attach_site"/>
</dbReference>
<dbReference type="SUPFAM" id="SSF52151">
    <property type="entry name" value="FabD/lysophospholipase-like"/>
    <property type="match status" value="1"/>
</dbReference>
<dbReference type="SUPFAM" id="SSF50129">
    <property type="entry name" value="GroES-like"/>
    <property type="match status" value="1"/>
</dbReference>
<dbReference type="STRING" id="97972.A0A2V1DBR9"/>
<evidence type="ECO:0000256" key="5">
    <source>
        <dbReference type="ARBA" id="ARBA00023002"/>
    </source>
</evidence>
<feature type="domain" description="Carrier" evidence="9">
    <location>
        <begin position="2572"/>
        <end position="2649"/>
    </location>
</feature>
<dbReference type="SUPFAM" id="SSF51735">
    <property type="entry name" value="NAD(P)-binding Rossmann-fold domains"/>
    <property type="match status" value="2"/>
</dbReference>
<dbReference type="PROSITE" id="PS52004">
    <property type="entry name" value="KS3_2"/>
    <property type="match status" value="1"/>
</dbReference>
<dbReference type="Proteomes" id="UP000244855">
    <property type="component" value="Unassembled WGS sequence"/>
</dbReference>
<organism evidence="12 13">
    <name type="scientific">Periconia macrospinosa</name>
    <dbReference type="NCBI Taxonomy" id="97972"/>
    <lineage>
        <taxon>Eukaryota</taxon>
        <taxon>Fungi</taxon>
        <taxon>Dikarya</taxon>
        <taxon>Ascomycota</taxon>
        <taxon>Pezizomycotina</taxon>
        <taxon>Dothideomycetes</taxon>
        <taxon>Pleosporomycetidae</taxon>
        <taxon>Pleosporales</taxon>
        <taxon>Massarineae</taxon>
        <taxon>Periconiaceae</taxon>
        <taxon>Periconia</taxon>
    </lineage>
</organism>
<dbReference type="InterPro" id="IPR013968">
    <property type="entry name" value="PKS_KR"/>
</dbReference>
<dbReference type="Gene3D" id="3.90.180.10">
    <property type="entry name" value="Medium-chain alcohol dehydrogenases, catalytic domain"/>
    <property type="match status" value="1"/>
</dbReference>
<dbReference type="CDD" id="cd05195">
    <property type="entry name" value="enoyl_red"/>
    <property type="match status" value="1"/>
</dbReference>
<dbReference type="InterPro" id="IPR036736">
    <property type="entry name" value="ACP-like_sf"/>
</dbReference>
<dbReference type="InterPro" id="IPR049552">
    <property type="entry name" value="PKS_DH_N"/>
</dbReference>
<dbReference type="Gene3D" id="3.40.50.150">
    <property type="entry name" value="Vaccinia Virus protein VP39"/>
    <property type="match status" value="1"/>
</dbReference>
<dbReference type="Gene3D" id="3.10.129.110">
    <property type="entry name" value="Polyketide synthase dehydratase"/>
    <property type="match status" value="1"/>
</dbReference>
<feature type="region of interest" description="C-terminal hotdog fold" evidence="8">
    <location>
        <begin position="1192"/>
        <end position="1344"/>
    </location>
</feature>
<evidence type="ECO:0000259" key="9">
    <source>
        <dbReference type="PROSITE" id="PS50075"/>
    </source>
</evidence>
<evidence type="ECO:0000256" key="7">
    <source>
        <dbReference type="ARBA" id="ARBA00023315"/>
    </source>
</evidence>
<dbReference type="Pfam" id="PF02801">
    <property type="entry name" value="Ketoacyl-synt_C"/>
    <property type="match status" value="1"/>
</dbReference>
<sequence>MVSTISMEDVRLNNDSAFASADASGSDTEATFHQPKKFLSATHQYETKGPSIKSSSSFETAEILNREIGEPIAIIGMSFKYPQGAEDPDTFWKFLQERRCAATKFPKDRFNIDAFWDPDPKAPNHITPQEAHFLEGDVAGFDANFFSMAPHEVASMDPQQRGLMETTYHAMENANLTMEDMSGSNTSVHVGCFTTDWSHIQMRDTQNIAKYNAIGSAGSILANRLSWFYNLLGESMYIDTACSSSLIALAVACQGLSAGSSDMAIVGASNLILGPEFNVTLSNLNFLSPEGRCKSFSSDGNGYGRGEGFTVLVLKPLSKAIADHNPIRAVIQSYGMNQDGNTSGGITQPSQEMQVQLIRETYRKAGLDMAATRFFEAHGTGTAVGDPIEARAIGESFMQYREDGDPIYVGALKSNFGHLEGTSGLASVVKTVLAVERGTIPPNTNFKSLNPNIDADFLKLGFPTESIPWPSAPVKRASINSFGFGGANAHIVIDSAEDVLRSIGYQQNLLPLSSLRPTYPDLQSGTNGDSHSQHPQLLLLSAADEDGNTRQARALSQFFSQDKSYEHAKDGLLQDVLSTLNTRRTVHGCRSYAILRSISDVSTLETTISKPVRGGNEPQKRLGFVFTGQGAQWPRMGIELLNWPIVEASLSRSQSYLKAFGCEWNIIDEMSAPAESSRMGEPEFSQVISTALQLALVDIAEALDIHATTVVGHSSGEIAAAYCAGFLDHESAIKVSYFRGLLASKISKDLSSERHGMASVGIPAKEAMDELATLESLEPEKFEAKSLTVSCINSPKNTTISGPEKYLDVLVKYLSAKDVFARKLKVDVGYHSPQMSKIADEYKASLSGLKGRDKLNKPHMVSSTIPGSISQSTVCSGDYWVKNMVSPVQFVKAIETCTSSSQNQEIVKKIDLSHKLEVHVQGWLEIGPHAALKGPAREISKTRRDGDIFYSSFIQRGKSADVTTLTAIGELHCNNYHVEIKKIAALNANPSHQPRIIVDLPKYSFSRSATYWNESIRSVALRNRVHGFHPLLGAPAMDWNPLDAKWTWTLRKDEIPWVTEHEINGNLLYPAAGMLVMAIEAVKQLLTDQNANPLGFEVSEVTFSAPLVISKSADKTEAQLSMVPVTNAESKDAHFKFRIFTGRPDGSWQEICDGLIQADYGRTAQSITEQAEEKLTLLQNQAGYYSAVKSCQKTLDAKDMYERIATLSGLQYGPNFQPLSDIHYDLEGRACAKILPYVPPVKNHSYTIHPSTLDGIFQLAIPSLSKGLTVSLPTLVPSRLTRLWVSATGAGHAESEPEVASMQGSFTSKRSAQGSIVVLSQPDLNLQVSVDDLEVMELARDISSEENDGKDNALCFEMDWKADHTLLSTAEAFRYCSQRRKDDTEPEQFYRDLEIMLLGFTVQAFNDLDALGQEPIPAMKDYTRWLRARVNEYLDSKGNTSDASELSHRDTIINSADALEKFSEGVQCQSSRGSVNATVGRNLKGILLGEVDPLQLLFDDDNFLREFYEELNTTGKAFDMLDSYLDLLVHKDSNLKFLEIGAGTGATTTRMMGTLDKADSGARYSKYSFTDISASFFSKAQARFGDFGDRIDYRVLNIAEDPLAQGFDPEEQFDVIIAAHVLHATEDLEVTLSNVRRLLKPNGKLIFTEMTTPSKIETGFIFGTLPGWWLSAQEWRKANASAVFPEVQWDTILKDSGFTGTEHIFRDWDSERCHGWSIMISTNADHGADQSVPALDQTPLTFLVKSGCHFEMEIANVLLQTMVPRSEMSRIVTFDQVSELEDNSTHHCVILAGLEKSVLHELSPVEMEALQKVFSSSKSIMWASCAGPQSAAESPPYWAMTEGLCRTCYNENPTIQVATVILEASTCNSVSTAASKISKAFASFHHGIATGHVESEYREVSGLLSINRLTQAPYLNNHVSTRTQKQTALQKLDGEMRINLDIKVPGMLDTLQWVNDETAWEPLHPHHVEIKVQAIGVNFKECLILLGRVNTNQLGSECSGYVSRVGSEVSSIKVGDRVALGSLSSYRTYVRAWDFQVIKIPDSLPFADAASIPTAFCTAWHSLVTVARLKKGETILIHAASGATGQAAVQVAKYVGAEIFGTVGSNSKKDLLREQYGIPEDHIFYSRDDSFADGIKRMTKGRGIDVVLNSLSGKLLVASWELIAEHGRFIEIGRKDIDTRKHLPMHPFIRNATFHGVDMATLVENPEQKDKYCLKEVFDLVETGDFRAPYPVQPFSINQTEQGIRTLQSGKSTGKIVLEFAEGVEIPIQEGADSRYRFSADATYVIAGGLGGIGRQIALWMARRGAKHILVLSRSGVGNSEEKQKLVTQLQNKGVNVQHSACDITDREALVNAIRIASETLPPIKGCFQAAMVLRDRPFGRMSSEEWTESVRPKVQGSWNLHTALPSGMDFFIMLASTSGIIGNPGQSNYAAGNTFQDALAQYRAAKGEKAVALDLGMILGEGFVAENKDIHDKLLRLNLLQPLKQEQIFSLFDFYCNPDTIIDTTKASQITTGLELPANILQAGKEMPEPFFRSLFKPLHQIQPNKVEDVAGTANSQNFSALLKEASSIHDAGSIIAEALKNKLCKILGVEPSERSVNDRMELFGVDSLLALELRNWLLRDMQADLAVFEIMGDSKIEDIGLLAARKSLLVSQEESSK</sequence>
<evidence type="ECO:0000259" key="11">
    <source>
        <dbReference type="PROSITE" id="PS52019"/>
    </source>
</evidence>
<dbReference type="SMART" id="SM00827">
    <property type="entry name" value="PKS_AT"/>
    <property type="match status" value="1"/>
</dbReference>
<dbReference type="Pfam" id="PF08240">
    <property type="entry name" value="ADH_N"/>
    <property type="match status" value="1"/>
</dbReference>
<dbReference type="InterPro" id="IPR020843">
    <property type="entry name" value="ER"/>
</dbReference>
<dbReference type="Pfam" id="PF21089">
    <property type="entry name" value="PKS_DH_N"/>
    <property type="match status" value="1"/>
</dbReference>
<dbReference type="PROSITE" id="PS52019">
    <property type="entry name" value="PKS_MFAS_DH"/>
    <property type="match status" value="1"/>
</dbReference>
<dbReference type="InterPro" id="IPR013217">
    <property type="entry name" value="Methyltransf_12"/>
</dbReference>
<dbReference type="InterPro" id="IPR049900">
    <property type="entry name" value="PKS_mFAS_DH"/>
</dbReference>
<dbReference type="Gene3D" id="3.40.50.720">
    <property type="entry name" value="NAD(P)-binding Rossmann-like Domain"/>
    <property type="match status" value="2"/>
</dbReference>
<dbReference type="GO" id="GO:0004312">
    <property type="term" value="F:fatty acid synthase activity"/>
    <property type="evidence" value="ECO:0007669"/>
    <property type="project" value="TreeGrafter"/>
</dbReference>
<keyword evidence="13" id="KW-1185">Reference proteome</keyword>
<dbReference type="InterPro" id="IPR009081">
    <property type="entry name" value="PP-bd_ACP"/>
</dbReference>
<evidence type="ECO:0000256" key="1">
    <source>
        <dbReference type="ARBA" id="ARBA00022450"/>
    </source>
</evidence>
<dbReference type="InterPro" id="IPR016039">
    <property type="entry name" value="Thiolase-like"/>
</dbReference>
<dbReference type="InterPro" id="IPR049551">
    <property type="entry name" value="PKS_DH_C"/>
</dbReference>
<dbReference type="InterPro" id="IPR011032">
    <property type="entry name" value="GroES-like_sf"/>
</dbReference>
<evidence type="ECO:0000313" key="12">
    <source>
        <dbReference type="EMBL" id="PVH95532.1"/>
    </source>
</evidence>
<dbReference type="InterPro" id="IPR029063">
    <property type="entry name" value="SAM-dependent_MTases_sf"/>
</dbReference>
<dbReference type="Pfam" id="PF00109">
    <property type="entry name" value="ketoacyl-synt"/>
    <property type="match status" value="1"/>
</dbReference>
<dbReference type="SUPFAM" id="SSF55048">
    <property type="entry name" value="Probable ACP-binding domain of malonyl-CoA ACP transacylase"/>
    <property type="match status" value="1"/>
</dbReference>
<dbReference type="InterPro" id="IPR014043">
    <property type="entry name" value="Acyl_transferase_dom"/>
</dbReference>
<evidence type="ECO:0000259" key="10">
    <source>
        <dbReference type="PROSITE" id="PS52004"/>
    </source>
</evidence>
<evidence type="ECO:0000313" key="13">
    <source>
        <dbReference type="Proteomes" id="UP000244855"/>
    </source>
</evidence>
<evidence type="ECO:0000256" key="2">
    <source>
        <dbReference type="ARBA" id="ARBA00022553"/>
    </source>
</evidence>
<feature type="domain" description="PKS/mFAS DH" evidence="11">
    <location>
        <begin position="1029"/>
        <end position="1344"/>
    </location>
</feature>
<protein>
    <submittedName>
        <fullName evidence="12">Reducing type I polyketide synthase</fullName>
    </submittedName>
</protein>
<dbReference type="InterPro" id="IPR042104">
    <property type="entry name" value="PKS_dehydratase_sf"/>
</dbReference>
<keyword evidence="6" id="KW-0511">Multifunctional enzyme</keyword>
<dbReference type="CDD" id="cd00833">
    <property type="entry name" value="PKS"/>
    <property type="match status" value="1"/>
</dbReference>
<keyword evidence="7" id="KW-0012">Acyltransferase</keyword>
<dbReference type="Gene3D" id="3.40.47.10">
    <property type="match status" value="1"/>
</dbReference>
<keyword evidence="2" id="KW-0597">Phosphoprotein</keyword>
<evidence type="ECO:0000256" key="4">
    <source>
        <dbReference type="ARBA" id="ARBA00022857"/>
    </source>
</evidence>
<reference evidence="12 13" key="1">
    <citation type="journal article" date="2018" name="Sci. Rep.">
        <title>Comparative genomics provides insights into the lifestyle and reveals functional heterogeneity of dark septate endophytic fungi.</title>
        <authorList>
            <person name="Knapp D.G."/>
            <person name="Nemeth J.B."/>
            <person name="Barry K."/>
            <person name="Hainaut M."/>
            <person name="Henrissat B."/>
            <person name="Johnson J."/>
            <person name="Kuo A."/>
            <person name="Lim J.H.P."/>
            <person name="Lipzen A."/>
            <person name="Nolan M."/>
            <person name="Ohm R.A."/>
            <person name="Tamas L."/>
            <person name="Grigoriev I.V."/>
            <person name="Spatafora J.W."/>
            <person name="Nagy L.G."/>
            <person name="Kovacs G.M."/>
        </authorList>
    </citation>
    <scope>NUCLEOTIDE SEQUENCE [LARGE SCALE GENOMIC DNA]</scope>
    <source>
        <strain evidence="12 13">DSE2036</strain>
    </source>
</reference>
<evidence type="ECO:0000256" key="3">
    <source>
        <dbReference type="ARBA" id="ARBA00022679"/>
    </source>
</evidence>
<feature type="domain" description="Ketosynthase family 3 (KS3)" evidence="10">
    <location>
        <begin position="69"/>
        <end position="495"/>
    </location>
</feature>
<keyword evidence="4" id="KW-0521">NADP</keyword>
<evidence type="ECO:0000256" key="6">
    <source>
        <dbReference type="ARBA" id="ARBA00023268"/>
    </source>
</evidence>
<dbReference type="InterPro" id="IPR032821">
    <property type="entry name" value="PKS_assoc"/>
</dbReference>
<dbReference type="Gene3D" id="3.40.366.10">
    <property type="entry name" value="Malonyl-Coenzyme A Acyl Carrier Protein, domain 2"/>
    <property type="match status" value="1"/>
</dbReference>
<dbReference type="GO" id="GO:0016491">
    <property type="term" value="F:oxidoreductase activity"/>
    <property type="evidence" value="ECO:0007669"/>
    <property type="project" value="UniProtKB-KW"/>
</dbReference>
<dbReference type="InterPro" id="IPR001227">
    <property type="entry name" value="Ac_transferase_dom_sf"/>
</dbReference>
<dbReference type="PANTHER" id="PTHR43775:SF29">
    <property type="entry name" value="ASPERFURANONE POLYKETIDE SYNTHASE AFOG-RELATED"/>
    <property type="match status" value="1"/>
</dbReference>
<gene>
    <name evidence="12" type="ORF">DM02DRAFT_690006</name>
</gene>
<dbReference type="Pfam" id="PF13602">
    <property type="entry name" value="ADH_zinc_N_2"/>
    <property type="match status" value="1"/>
</dbReference>
<dbReference type="InterPro" id="IPR056501">
    <property type="entry name" value="NAD-bd_HRPKS_sdrA"/>
</dbReference>
<dbReference type="InterPro" id="IPR020841">
    <property type="entry name" value="PKS_Beta-ketoAc_synthase_dom"/>
</dbReference>
<dbReference type="CDD" id="cd05274">
    <property type="entry name" value="KR_FAS_SDR_x"/>
    <property type="match status" value="1"/>
</dbReference>
<dbReference type="SUPFAM" id="SSF47336">
    <property type="entry name" value="ACP-like"/>
    <property type="match status" value="1"/>
</dbReference>
<dbReference type="PROSITE" id="PS00606">
    <property type="entry name" value="KS3_1"/>
    <property type="match status" value="1"/>
</dbReference>
<dbReference type="InterPro" id="IPR016036">
    <property type="entry name" value="Malonyl_transacylase_ACP-bd"/>
</dbReference>
<dbReference type="GO" id="GO:0004315">
    <property type="term" value="F:3-oxoacyl-[acyl-carrier-protein] synthase activity"/>
    <property type="evidence" value="ECO:0007669"/>
    <property type="project" value="InterPro"/>
</dbReference>
<dbReference type="GO" id="GO:0031177">
    <property type="term" value="F:phosphopantetheine binding"/>
    <property type="evidence" value="ECO:0007669"/>
    <property type="project" value="InterPro"/>
</dbReference>
<dbReference type="Pfam" id="PF16197">
    <property type="entry name" value="KAsynt_C_assoc"/>
    <property type="match status" value="1"/>
</dbReference>
<dbReference type="InterPro" id="IPR014030">
    <property type="entry name" value="Ketoacyl_synth_N"/>
</dbReference>
<evidence type="ECO:0000256" key="8">
    <source>
        <dbReference type="PROSITE-ProRule" id="PRU01363"/>
    </source>
</evidence>
<dbReference type="SUPFAM" id="SSF53901">
    <property type="entry name" value="Thiolase-like"/>
    <property type="match status" value="1"/>
</dbReference>
<feature type="region of interest" description="N-terminal hotdog fold" evidence="8">
    <location>
        <begin position="1029"/>
        <end position="1163"/>
    </location>
</feature>
<dbReference type="SUPFAM" id="SSF53335">
    <property type="entry name" value="S-adenosyl-L-methionine-dependent methyltransferases"/>
    <property type="match status" value="1"/>
</dbReference>
<dbReference type="CDD" id="cd02440">
    <property type="entry name" value="AdoMet_MTases"/>
    <property type="match status" value="1"/>
</dbReference>
<dbReference type="Pfam" id="PF08242">
    <property type="entry name" value="Methyltransf_12"/>
    <property type="match status" value="1"/>
</dbReference>
<dbReference type="Pfam" id="PF08659">
    <property type="entry name" value="KR"/>
    <property type="match status" value="1"/>
</dbReference>
<dbReference type="GO" id="GO:0006633">
    <property type="term" value="P:fatty acid biosynthetic process"/>
    <property type="evidence" value="ECO:0007669"/>
    <property type="project" value="InterPro"/>
</dbReference>
<dbReference type="Pfam" id="PF14765">
    <property type="entry name" value="PS-DH"/>
    <property type="match status" value="1"/>
</dbReference>
<dbReference type="InterPro" id="IPR020807">
    <property type="entry name" value="PKS_DH"/>
</dbReference>
<dbReference type="PROSITE" id="PS00012">
    <property type="entry name" value="PHOSPHOPANTETHEINE"/>
    <property type="match status" value="1"/>
</dbReference>
<feature type="active site" description="Proton acceptor; for dehydratase activity" evidence="8">
    <location>
        <position position="1061"/>
    </location>
</feature>
<dbReference type="PANTHER" id="PTHR43775">
    <property type="entry name" value="FATTY ACID SYNTHASE"/>
    <property type="match status" value="1"/>
</dbReference>
<accession>A0A2V1DBR9</accession>
<dbReference type="InterPro" id="IPR020806">
    <property type="entry name" value="PKS_PP-bd"/>
</dbReference>
<dbReference type="SMART" id="SM00823">
    <property type="entry name" value="PKS_PP"/>
    <property type="match status" value="1"/>
</dbReference>
<dbReference type="GO" id="GO:0030639">
    <property type="term" value="P:polyketide biosynthetic process"/>
    <property type="evidence" value="ECO:0007669"/>
    <property type="project" value="UniProtKB-ARBA"/>
</dbReference>
<dbReference type="InterPro" id="IPR050091">
    <property type="entry name" value="PKS_NRPS_Biosynth_Enz"/>
</dbReference>
<dbReference type="FunFam" id="3.40.50.720:FF:000209">
    <property type="entry name" value="Polyketide synthase Pks12"/>
    <property type="match status" value="1"/>
</dbReference>
<dbReference type="PROSITE" id="PS50075">
    <property type="entry name" value="CARRIER"/>
    <property type="match status" value="1"/>
</dbReference>
<dbReference type="OrthoDB" id="329835at2759"/>
<dbReference type="InterPro" id="IPR018201">
    <property type="entry name" value="Ketoacyl_synth_AS"/>
</dbReference>